<proteinExistence type="predicted"/>
<protein>
    <recommendedName>
        <fullName evidence="3">DUF4388 domain-containing protein</fullName>
    </recommendedName>
</protein>
<reference evidence="1" key="1">
    <citation type="submission" date="2020-10" db="EMBL/GenBank/DDBJ databases">
        <title>Taxonomic study of unclassified bacteria belonging to the class Ktedonobacteria.</title>
        <authorList>
            <person name="Yabe S."/>
            <person name="Wang C.M."/>
            <person name="Zheng Y."/>
            <person name="Sakai Y."/>
            <person name="Cavaletti L."/>
            <person name="Monciardini P."/>
            <person name="Donadio S."/>
        </authorList>
    </citation>
    <scope>NUCLEOTIDE SEQUENCE</scope>
    <source>
        <strain evidence="1">SOSP1-1</strain>
    </source>
</reference>
<gene>
    <name evidence="1" type="ORF">KSX_12340</name>
</gene>
<evidence type="ECO:0000313" key="1">
    <source>
        <dbReference type="EMBL" id="GHO43071.1"/>
    </source>
</evidence>
<accession>A0A8J3HTN4</accession>
<evidence type="ECO:0000313" key="2">
    <source>
        <dbReference type="Proteomes" id="UP000612362"/>
    </source>
</evidence>
<organism evidence="1 2">
    <name type="scientific">Ktedonospora formicarum</name>
    <dbReference type="NCBI Taxonomy" id="2778364"/>
    <lineage>
        <taxon>Bacteria</taxon>
        <taxon>Bacillati</taxon>
        <taxon>Chloroflexota</taxon>
        <taxon>Ktedonobacteria</taxon>
        <taxon>Ktedonobacterales</taxon>
        <taxon>Ktedonobacteraceae</taxon>
        <taxon>Ktedonospora</taxon>
    </lineage>
</organism>
<keyword evidence="2" id="KW-1185">Reference proteome</keyword>
<comment type="caution">
    <text evidence="1">The sequence shown here is derived from an EMBL/GenBank/DDBJ whole genome shotgun (WGS) entry which is preliminary data.</text>
</comment>
<name>A0A8J3HTN4_9CHLR</name>
<dbReference type="EMBL" id="BNJF01000001">
    <property type="protein sequence ID" value="GHO43071.1"/>
    <property type="molecule type" value="Genomic_DNA"/>
</dbReference>
<sequence length="216" mass="24643">MLIGIRDRRSTGRLSIRSCDRHGLVHFYFQNACLMHVMGDRCDGDALLNDLLGWRKANLRFDPDVFAPYEDVTWQQAELFTRWLGLLEVHGETYNVPPEVIGGLTKSLTSHLPLRPLESEFLPESELETSGLWKIVKTDLLVDLPDEMDKEQFPITQVLPRIGGMVAQVARVSQNIALRIMGKKPEPAGWSARRGAWTEELAAVVLRPQRREESRR</sequence>
<evidence type="ECO:0008006" key="3">
    <source>
        <dbReference type="Google" id="ProtNLM"/>
    </source>
</evidence>
<dbReference type="Proteomes" id="UP000612362">
    <property type="component" value="Unassembled WGS sequence"/>
</dbReference>
<dbReference type="AlphaFoldDB" id="A0A8J3HTN4"/>